<comment type="function">
    <text evidence="1 6">Hydrolyzes acetyl esters in homogalacturonan regions of pectin. In type I primary cell wall, galacturonic acid residues of pectin can be acetylated at the O-2 and O-3 positions. Decreasing the degree of acetylation of pectin gels in vitro alters their physical properties.</text>
</comment>
<dbReference type="Pfam" id="PF03283">
    <property type="entry name" value="PAE"/>
    <property type="match status" value="1"/>
</dbReference>
<sequence length="80" mass="8870">MDHLSSTRWITSVTNDVFMKPTTGFKKSMLDALKTFSMSSKNGVFISSRWAHCQAERKDTWFPGNSQPGEDKGIAVAVGD</sequence>
<evidence type="ECO:0000256" key="2">
    <source>
        <dbReference type="ARBA" id="ARBA00004191"/>
    </source>
</evidence>
<comment type="similarity">
    <text evidence="3 6">Belongs to the pectinacetylesterase family.</text>
</comment>
<proteinExistence type="inferred from homology"/>
<gene>
    <name evidence="8" type="ORF">F2Q69_00019744</name>
</gene>
<dbReference type="EMBL" id="QGKX02001290">
    <property type="protein sequence ID" value="KAF3538714.1"/>
    <property type="molecule type" value="Genomic_DNA"/>
</dbReference>
<protein>
    <recommendedName>
        <fullName evidence="6">Pectin acetylesterase</fullName>
        <ecNumber evidence="6">3.1.1.-</ecNumber>
    </recommendedName>
</protein>
<reference evidence="8" key="1">
    <citation type="submission" date="2019-12" db="EMBL/GenBank/DDBJ databases">
        <title>Genome sequencing and annotation of Brassica cretica.</title>
        <authorList>
            <person name="Studholme D.J."/>
            <person name="Sarris P."/>
        </authorList>
    </citation>
    <scope>NUCLEOTIDE SEQUENCE</scope>
    <source>
        <strain evidence="8">PFS-109/04</strain>
        <tissue evidence="8">Leaf</tissue>
    </source>
</reference>
<evidence type="ECO:0000313" key="8">
    <source>
        <dbReference type="EMBL" id="KAF3538714.1"/>
    </source>
</evidence>
<organism evidence="8 9">
    <name type="scientific">Brassica cretica</name>
    <name type="common">Mustard</name>
    <dbReference type="NCBI Taxonomy" id="69181"/>
    <lineage>
        <taxon>Eukaryota</taxon>
        <taxon>Viridiplantae</taxon>
        <taxon>Streptophyta</taxon>
        <taxon>Embryophyta</taxon>
        <taxon>Tracheophyta</taxon>
        <taxon>Spermatophyta</taxon>
        <taxon>Magnoliopsida</taxon>
        <taxon>eudicotyledons</taxon>
        <taxon>Gunneridae</taxon>
        <taxon>Pentapetalae</taxon>
        <taxon>rosids</taxon>
        <taxon>malvids</taxon>
        <taxon>Brassicales</taxon>
        <taxon>Brassicaceae</taxon>
        <taxon>Brassiceae</taxon>
        <taxon>Brassica</taxon>
    </lineage>
</organism>
<dbReference type="GO" id="GO:0071555">
    <property type="term" value="P:cell wall organization"/>
    <property type="evidence" value="ECO:0007669"/>
    <property type="project" value="UniProtKB-KW"/>
</dbReference>
<dbReference type="AlphaFoldDB" id="A0A8S9QKF5"/>
<comment type="caution">
    <text evidence="8">The sequence shown here is derived from an EMBL/GenBank/DDBJ whole genome shotgun (WGS) entry which is preliminary data.</text>
</comment>
<evidence type="ECO:0000256" key="6">
    <source>
        <dbReference type="RuleBase" id="RU363114"/>
    </source>
</evidence>
<accession>A0A8S9QKF5</accession>
<evidence type="ECO:0000256" key="1">
    <source>
        <dbReference type="ARBA" id="ARBA00003534"/>
    </source>
</evidence>
<dbReference type="Proteomes" id="UP000712600">
    <property type="component" value="Unassembled WGS sequence"/>
</dbReference>
<dbReference type="GO" id="GO:0016787">
    <property type="term" value="F:hydrolase activity"/>
    <property type="evidence" value="ECO:0007669"/>
    <property type="project" value="UniProtKB-KW"/>
</dbReference>
<evidence type="ECO:0000256" key="3">
    <source>
        <dbReference type="ARBA" id="ARBA00005784"/>
    </source>
</evidence>
<evidence type="ECO:0000256" key="5">
    <source>
        <dbReference type="ARBA" id="ARBA00023316"/>
    </source>
</evidence>
<keyword evidence="6" id="KW-0964">Secreted</keyword>
<keyword evidence="6" id="KW-0378">Hydrolase</keyword>
<comment type="subcellular location">
    <subcellularLocation>
        <location evidence="2 6">Secreted</location>
        <location evidence="2 6">Cell wall</location>
    </subcellularLocation>
</comment>
<evidence type="ECO:0000256" key="4">
    <source>
        <dbReference type="ARBA" id="ARBA00022512"/>
    </source>
</evidence>
<feature type="region of interest" description="Disordered" evidence="7">
    <location>
        <begin position="61"/>
        <end position="80"/>
    </location>
</feature>
<keyword evidence="5 6" id="KW-0961">Cell wall biogenesis/degradation</keyword>
<dbReference type="InterPro" id="IPR004963">
    <property type="entry name" value="PAE/NOTUM"/>
</dbReference>
<keyword evidence="4 6" id="KW-0134">Cell wall</keyword>
<dbReference type="EC" id="3.1.1.-" evidence="6"/>
<evidence type="ECO:0000256" key="7">
    <source>
        <dbReference type="SAM" id="MobiDB-lite"/>
    </source>
</evidence>
<name>A0A8S9QKF5_BRACR</name>
<evidence type="ECO:0000313" key="9">
    <source>
        <dbReference type="Proteomes" id="UP000712600"/>
    </source>
</evidence>